<dbReference type="OrthoDB" id="3522542at2"/>
<dbReference type="GO" id="GO:0015074">
    <property type="term" value="P:DNA integration"/>
    <property type="evidence" value="ECO:0007669"/>
    <property type="project" value="InterPro"/>
</dbReference>
<dbReference type="GO" id="GO:0003677">
    <property type="term" value="F:DNA binding"/>
    <property type="evidence" value="ECO:0007669"/>
    <property type="project" value="InterPro"/>
</dbReference>
<dbReference type="CDD" id="cd00397">
    <property type="entry name" value="DNA_BRE_C"/>
    <property type="match status" value="1"/>
</dbReference>
<reference evidence="4" key="1">
    <citation type="submission" date="2016-11" db="EMBL/GenBank/DDBJ databases">
        <authorList>
            <person name="Varghese N."/>
            <person name="Submissions S."/>
        </authorList>
    </citation>
    <scope>NUCLEOTIDE SEQUENCE [LARGE SCALE GENOMIC DNA]</scope>
    <source>
        <strain evidence="4">DSM 44671</strain>
    </source>
</reference>
<dbReference type="GO" id="GO:0006310">
    <property type="term" value="P:DNA recombination"/>
    <property type="evidence" value="ECO:0007669"/>
    <property type="project" value="UniProtKB-KW"/>
</dbReference>
<evidence type="ECO:0000256" key="1">
    <source>
        <dbReference type="ARBA" id="ARBA00023172"/>
    </source>
</evidence>
<dbReference type="Proteomes" id="UP000182740">
    <property type="component" value="Unassembled WGS sequence"/>
</dbReference>
<keyword evidence="4" id="KW-1185">Reference proteome</keyword>
<proteinExistence type="predicted"/>
<dbReference type="STRING" id="546364.SAMN04489730_6582"/>
<accession>A0A1K1SS54</accession>
<organism evidence="3 4">
    <name type="scientific">Amycolatopsis australiensis</name>
    <dbReference type="NCBI Taxonomy" id="546364"/>
    <lineage>
        <taxon>Bacteria</taxon>
        <taxon>Bacillati</taxon>
        <taxon>Actinomycetota</taxon>
        <taxon>Actinomycetes</taxon>
        <taxon>Pseudonocardiales</taxon>
        <taxon>Pseudonocardiaceae</taxon>
        <taxon>Amycolatopsis</taxon>
    </lineage>
</organism>
<sequence length="286" mass="32228">MLQIVPSKSNEERLLLVGPELASVLATIITRLRRRNGGTVPLTGRYDTTEHLVGPPLPHLFQHTRNGWTWEVPTQNTIYKLLDQTVARAGLTAADGQPLRYRPHDFRRMFATEAATGGLPVHILARILGHANINTTQAYLAVFDEALVRTYRAFLDRRRATRAEAEYREPTQQEWTEFQQHFQTRKLEVGEYGRPYGTPCKHEHACIRCPSLRLDPSAWPRLVEIIANLRDRIQEAHLNGWLGEVAGLQTSLNEAARKLTSLGRTRTRGPAGPVDLGVPVIVDSPE</sequence>
<name>A0A1K1SS54_9PSEU</name>
<evidence type="ECO:0000313" key="4">
    <source>
        <dbReference type="Proteomes" id="UP000182740"/>
    </source>
</evidence>
<evidence type="ECO:0000259" key="2">
    <source>
        <dbReference type="PROSITE" id="PS51898"/>
    </source>
</evidence>
<keyword evidence="1" id="KW-0233">DNA recombination</keyword>
<dbReference type="Gene3D" id="1.10.443.10">
    <property type="entry name" value="Intergrase catalytic core"/>
    <property type="match status" value="1"/>
</dbReference>
<evidence type="ECO:0000313" key="3">
    <source>
        <dbReference type="EMBL" id="SFW87052.1"/>
    </source>
</evidence>
<dbReference type="EMBL" id="FPJG01000006">
    <property type="protein sequence ID" value="SFW87052.1"/>
    <property type="molecule type" value="Genomic_DNA"/>
</dbReference>
<dbReference type="AlphaFoldDB" id="A0A1K1SS54"/>
<dbReference type="Pfam" id="PF00589">
    <property type="entry name" value="Phage_integrase"/>
    <property type="match status" value="1"/>
</dbReference>
<dbReference type="InterPro" id="IPR002104">
    <property type="entry name" value="Integrase_catalytic"/>
</dbReference>
<dbReference type="InterPro" id="IPR011010">
    <property type="entry name" value="DNA_brk_join_enz"/>
</dbReference>
<dbReference type="SUPFAM" id="SSF56349">
    <property type="entry name" value="DNA breaking-rejoining enzymes"/>
    <property type="match status" value="1"/>
</dbReference>
<protein>
    <submittedName>
        <fullName evidence="3">Phage integrase family protein</fullName>
    </submittedName>
</protein>
<dbReference type="InterPro" id="IPR013762">
    <property type="entry name" value="Integrase-like_cat_sf"/>
</dbReference>
<dbReference type="PROSITE" id="PS51898">
    <property type="entry name" value="TYR_RECOMBINASE"/>
    <property type="match status" value="1"/>
</dbReference>
<gene>
    <name evidence="3" type="ORF">SAMN04489730_6582</name>
</gene>
<feature type="domain" description="Tyr recombinase" evidence="2">
    <location>
        <begin position="1"/>
        <end position="152"/>
    </location>
</feature>
<dbReference type="RefSeq" id="WP_084743077.1">
    <property type="nucleotide sequence ID" value="NZ_FPJG01000006.1"/>
</dbReference>